<dbReference type="EMBL" id="DUZY01000002">
    <property type="protein sequence ID" value="DAD29075.1"/>
    <property type="molecule type" value="Genomic_DNA"/>
</dbReference>
<feature type="transmembrane region" description="Helical" evidence="1">
    <location>
        <begin position="21"/>
        <end position="44"/>
    </location>
</feature>
<accession>A0A822YDM6</accession>
<keyword evidence="1" id="KW-0812">Transmembrane</keyword>
<protein>
    <submittedName>
        <fullName evidence="2">Uncharacterized protein</fullName>
    </submittedName>
</protein>
<proteinExistence type="predicted"/>
<comment type="caution">
    <text evidence="2">The sequence shown here is derived from an EMBL/GenBank/DDBJ whole genome shotgun (WGS) entry which is preliminary data.</text>
</comment>
<dbReference type="AlphaFoldDB" id="A0A822YDM6"/>
<keyword evidence="3" id="KW-1185">Reference proteome</keyword>
<reference evidence="2 3" key="1">
    <citation type="journal article" date="2020" name="Mol. Biol. Evol.">
        <title>Distinct Expression and Methylation Patterns for Genes with Different Fates following a Single Whole-Genome Duplication in Flowering Plants.</title>
        <authorList>
            <person name="Shi T."/>
            <person name="Rahmani R.S."/>
            <person name="Gugger P.F."/>
            <person name="Wang M."/>
            <person name="Li H."/>
            <person name="Zhang Y."/>
            <person name="Li Z."/>
            <person name="Wang Q."/>
            <person name="Van de Peer Y."/>
            <person name="Marchal K."/>
            <person name="Chen J."/>
        </authorList>
    </citation>
    <scope>NUCLEOTIDE SEQUENCE [LARGE SCALE GENOMIC DNA]</scope>
    <source>
        <tissue evidence="2">Leaf</tissue>
    </source>
</reference>
<keyword evidence="1" id="KW-1133">Transmembrane helix</keyword>
<dbReference type="Proteomes" id="UP000607653">
    <property type="component" value="Unassembled WGS sequence"/>
</dbReference>
<sequence>MRTNVQIIHMKFCKCCKAFSFCFFFFLRGKCNFNFSGIFLLVLFCSFAF</sequence>
<evidence type="ECO:0000256" key="1">
    <source>
        <dbReference type="SAM" id="Phobius"/>
    </source>
</evidence>
<keyword evidence="1" id="KW-0472">Membrane</keyword>
<name>A0A822YDM6_NELNU</name>
<evidence type="ECO:0000313" key="2">
    <source>
        <dbReference type="EMBL" id="DAD29075.1"/>
    </source>
</evidence>
<organism evidence="2 3">
    <name type="scientific">Nelumbo nucifera</name>
    <name type="common">Sacred lotus</name>
    <dbReference type="NCBI Taxonomy" id="4432"/>
    <lineage>
        <taxon>Eukaryota</taxon>
        <taxon>Viridiplantae</taxon>
        <taxon>Streptophyta</taxon>
        <taxon>Embryophyta</taxon>
        <taxon>Tracheophyta</taxon>
        <taxon>Spermatophyta</taxon>
        <taxon>Magnoliopsida</taxon>
        <taxon>Proteales</taxon>
        <taxon>Nelumbonaceae</taxon>
        <taxon>Nelumbo</taxon>
    </lineage>
</organism>
<evidence type="ECO:0000313" key="3">
    <source>
        <dbReference type="Proteomes" id="UP000607653"/>
    </source>
</evidence>
<gene>
    <name evidence="2" type="ORF">HUJ06_030543</name>
</gene>